<comment type="catalytic activity">
    <reaction evidence="1 5">
        <text>a beta-lactam + H2O = a substituted beta-amino acid</text>
        <dbReference type="Rhea" id="RHEA:20401"/>
        <dbReference type="ChEBI" id="CHEBI:15377"/>
        <dbReference type="ChEBI" id="CHEBI:35627"/>
        <dbReference type="ChEBI" id="CHEBI:140347"/>
        <dbReference type="EC" id="3.5.2.6"/>
    </reaction>
</comment>
<name>J1I0Z9_9BACT</name>
<evidence type="ECO:0000256" key="4">
    <source>
        <dbReference type="ARBA" id="ARBA00023251"/>
    </source>
</evidence>
<dbReference type="GO" id="GO:0030288">
    <property type="term" value="C:outer membrane-bounded periplasmic space"/>
    <property type="evidence" value="ECO:0007669"/>
    <property type="project" value="InterPro"/>
</dbReference>
<dbReference type="SUPFAM" id="SSF56601">
    <property type="entry name" value="beta-lactamase/transpeptidase-like"/>
    <property type="match status" value="1"/>
</dbReference>
<dbReference type="InterPro" id="IPR050491">
    <property type="entry name" value="AmpC-like"/>
</dbReference>
<sequence>MQKLSLLLLFMGLSGSIWAQAEEILEAEMQRRQQEKINPAISVALIYPEGPVAYRNFGGAEITEKSQYEIGSLSKTFTAELALHLLGKKLRQPLSELLPKVDNPYLEEIRPLDLLQHQAGLPRLADDFSPANWANPYQDYSEEKMWQELTHWEPYEMGQWAYSNWSYMILGQIVAQQTGQTYEQLLQSVFKKAKMNNTHFGPTAAAVAPRNLGLPSANWAFSGPSRYAGGLWSSTEDLAAFLNYQIEHNILFQPGWVEDAIPTGLDDLGQGKLYYKGGWFIYRPDRETEILMHTGLTGSYSSIMAYNKTNGKGVLLLSNSLQLADDIALAYIYPKMELEKPQRNLAYDLAEKIEAGDFKKLEKWYWKNKKDDSQEDLLDIYWLERYHFGQKNYAASGPLSNIMYKILPEDWEACLIQAENLAAQGKCKAAKKIYKKAMNMAPERQEMISKKMNACKD</sequence>
<dbReference type="PROSITE" id="PS00336">
    <property type="entry name" value="BETA_LACTAMASE_C"/>
    <property type="match status" value="1"/>
</dbReference>
<evidence type="ECO:0000313" key="9">
    <source>
        <dbReference type="Proteomes" id="UP000005113"/>
    </source>
</evidence>
<dbReference type="InterPro" id="IPR001466">
    <property type="entry name" value="Beta-lactam-related"/>
</dbReference>
<proteinExistence type="inferred from homology"/>
<evidence type="ECO:0000256" key="1">
    <source>
        <dbReference type="ARBA" id="ARBA00001526"/>
    </source>
</evidence>
<feature type="chain" id="PRO_5003743898" description="Beta-lactamase" evidence="6">
    <location>
        <begin position="20"/>
        <end position="457"/>
    </location>
</feature>
<gene>
    <name evidence="8" type="ORF">SapgrDRAFT_0184</name>
</gene>
<dbReference type="PANTHER" id="PTHR46825">
    <property type="entry name" value="D-ALANYL-D-ALANINE-CARBOXYPEPTIDASE/ENDOPEPTIDASE AMPH"/>
    <property type="match status" value="1"/>
</dbReference>
<dbReference type="GO" id="GO:0046677">
    <property type="term" value="P:response to antibiotic"/>
    <property type="evidence" value="ECO:0007669"/>
    <property type="project" value="UniProtKB-UniRule"/>
</dbReference>
<dbReference type="PANTHER" id="PTHR46825:SF8">
    <property type="entry name" value="BETA-LACTAMASE-RELATED"/>
    <property type="match status" value="1"/>
</dbReference>
<dbReference type="Pfam" id="PF00144">
    <property type="entry name" value="Beta-lactamase"/>
    <property type="match status" value="1"/>
</dbReference>
<feature type="domain" description="Beta-lactamase-related" evidence="7">
    <location>
        <begin position="29"/>
        <end position="326"/>
    </location>
</feature>
<dbReference type="InterPro" id="IPR001586">
    <property type="entry name" value="Beta-lactam_class-C_AS"/>
</dbReference>
<accession>J1I0Z9</accession>
<protein>
    <recommendedName>
        <fullName evidence="5">Beta-lactamase</fullName>
        <ecNumber evidence="5">3.5.2.6</ecNumber>
    </recommendedName>
</protein>
<comment type="similarity">
    <text evidence="2 5">Belongs to the class-C beta-lactamase family.</text>
</comment>
<dbReference type="EMBL" id="JH719942">
    <property type="protein sequence ID" value="EJF51943.1"/>
    <property type="molecule type" value="Genomic_DNA"/>
</dbReference>
<dbReference type="EC" id="3.5.2.6" evidence="5"/>
<dbReference type="Gene3D" id="3.40.710.10">
    <property type="entry name" value="DD-peptidase/beta-lactamase superfamily"/>
    <property type="match status" value="1"/>
</dbReference>
<dbReference type="GO" id="GO:0008800">
    <property type="term" value="F:beta-lactamase activity"/>
    <property type="evidence" value="ECO:0007669"/>
    <property type="project" value="UniProtKB-UniRule"/>
</dbReference>
<dbReference type="InterPro" id="IPR012338">
    <property type="entry name" value="Beta-lactam/transpept-like"/>
</dbReference>
<evidence type="ECO:0000259" key="7">
    <source>
        <dbReference type="Pfam" id="PF00144"/>
    </source>
</evidence>
<dbReference type="AlphaFoldDB" id="J1I0Z9"/>
<dbReference type="RefSeq" id="WP_002656509.1">
    <property type="nucleotide sequence ID" value="NZ_JH719942.1"/>
</dbReference>
<keyword evidence="4 5" id="KW-0046">Antibiotic resistance</keyword>
<feature type="signal peptide" evidence="6">
    <location>
        <begin position="1"/>
        <end position="19"/>
    </location>
</feature>
<dbReference type="HOGENOM" id="CLU_598384_0_0_10"/>
<organism evidence="8 9">
    <name type="scientific">Saprospira grandis DSM 2844</name>
    <dbReference type="NCBI Taxonomy" id="694433"/>
    <lineage>
        <taxon>Bacteria</taxon>
        <taxon>Pseudomonadati</taxon>
        <taxon>Bacteroidota</taxon>
        <taxon>Saprospiria</taxon>
        <taxon>Saprospirales</taxon>
        <taxon>Saprospiraceae</taxon>
        <taxon>Saprospira</taxon>
    </lineage>
</organism>
<dbReference type="Proteomes" id="UP000005113">
    <property type="component" value="Unassembled WGS sequence"/>
</dbReference>
<reference evidence="9" key="1">
    <citation type="journal article" date="2012" name="Stand. Genomic Sci.">
        <title>Permanent draft genome sequence of the gliding predator Saprospira grandis strain Sa g1 (= HR1).</title>
        <authorList>
            <person name="Mavromatis K."/>
            <person name="Chertkov O."/>
            <person name="Lapidus A."/>
            <person name="Nolan M."/>
            <person name="Lucas S."/>
            <person name="Tice H."/>
            <person name="Del Rio T.G."/>
            <person name="Cheng J.F."/>
            <person name="Han C."/>
            <person name="Tapia R."/>
            <person name="Bruce D."/>
            <person name="Goodwin L.A."/>
            <person name="Pitluck S."/>
            <person name="Huntemann M."/>
            <person name="Liolios K."/>
            <person name="Pagani I."/>
            <person name="Ivanova N."/>
            <person name="Mikhailova N."/>
            <person name="Pati A."/>
            <person name="Chen A."/>
            <person name="Palaniappan K."/>
            <person name="Land M."/>
            <person name="Brambilla E.M."/>
            <person name="Rohde M."/>
            <person name="Spring S."/>
            <person name="Goker M."/>
            <person name="Detter J.C."/>
            <person name="Bristow J."/>
            <person name="Eisen J.A."/>
            <person name="Markowitz V."/>
            <person name="Hugenholtz P."/>
            <person name="Kyrpides N.C."/>
            <person name="Klenk H.P."/>
            <person name="Woyke T."/>
        </authorList>
    </citation>
    <scope>NUCLEOTIDE SEQUENCE [LARGE SCALE GENOMIC DNA]</scope>
    <source>
        <strain evidence="9">DSM 2844</strain>
    </source>
</reference>
<evidence type="ECO:0000256" key="3">
    <source>
        <dbReference type="ARBA" id="ARBA00022801"/>
    </source>
</evidence>
<evidence type="ECO:0000256" key="6">
    <source>
        <dbReference type="SAM" id="SignalP"/>
    </source>
</evidence>
<evidence type="ECO:0000256" key="5">
    <source>
        <dbReference type="RuleBase" id="RU361140"/>
    </source>
</evidence>
<dbReference type="GO" id="GO:0017001">
    <property type="term" value="P:antibiotic catabolic process"/>
    <property type="evidence" value="ECO:0007669"/>
    <property type="project" value="InterPro"/>
</dbReference>
<dbReference type="OrthoDB" id="9793489at2"/>
<evidence type="ECO:0000256" key="2">
    <source>
        <dbReference type="ARBA" id="ARBA00007840"/>
    </source>
</evidence>
<evidence type="ECO:0000313" key="8">
    <source>
        <dbReference type="EMBL" id="EJF51943.1"/>
    </source>
</evidence>
<keyword evidence="3 5" id="KW-0378">Hydrolase</keyword>
<keyword evidence="6" id="KW-0732">Signal</keyword>